<dbReference type="EMBL" id="PEDL01000001">
    <property type="protein sequence ID" value="PHV72288.1"/>
    <property type="molecule type" value="Genomic_DNA"/>
</dbReference>
<proteinExistence type="predicted"/>
<protein>
    <submittedName>
        <fullName evidence="1">Uncharacterized protein</fullName>
    </submittedName>
</protein>
<evidence type="ECO:0000313" key="1">
    <source>
        <dbReference type="EMBL" id="PHV72288.1"/>
    </source>
</evidence>
<name>A0AC61DH39_9FIRM</name>
<evidence type="ECO:0000313" key="2">
    <source>
        <dbReference type="Proteomes" id="UP000224460"/>
    </source>
</evidence>
<sequence>MKKKWHLVALSVSLLISSALTTYAKPLQLVYDGKTHTYQLDPIKLYVNKNEVKTTLMPPVQIEERVLVPVREVFEPMGAQVEWDGKAQKVWIMYEEDVLALEVNQKVATVNDQPLEMDVPAKIINDKLMVPVRFISEAMGFEVSWVQASRSVYIDEPVVEPAPIPTPEPSPDPVPTPTPEPSPEPTPTLPPTPLPQVPNTYYGTKPLHTSTIVAGSYAKANVTSTSLTKEGNNVVFYIYGETPFSHANVQVLQGKVIVDIVNSTNKLSSSTVPASNPYIAAIRTSQFTADTTRVVLDLQSGAQVESSLTEDRKGIKIKLKPQTIEQITAGYDSNKGDSIYLKGIYPSQLQVIKGQSENTLIFNVDNVQLEQGIHWSDLPGEHITRMTVLQNDTAIQGVLYTNKEVLYTLTSDETGTTVYLTKPTYQNIRYVSGTRPKLIIDKNYSAITNLTRVNDLYREKKLIVDLGQDYSDHIGYGKMNIGDGKVSAIQIETNGTTKLTISTASVYTTTIHETENTLEIELLKPNEKYNQIVVLDAGHGGKDNGASGNGLQEKTVNLNQTLAVYKLLEADPTIKVYMTRETDEYPTLQYRTELANDIGAHLFVSIHNNSATAKIKGTEVLYYPNANDTRGKQFAQLVQNKIVAACNMTNRGIKERPDLYVLRTSNMPAILIEGGFLSNSEDASRINTTSFITNYAGAVYEAIVEMFNKL</sequence>
<dbReference type="Proteomes" id="UP000224460">
    <property type="component" value="Unassembled WGS sequence"/>
</dbReference>
<comment type="caution">
    <text evidence="1">The sequence shown here is derived from an EMBL/GenBank/DDBJ whole genome shotgun (WGS) entry which is preliminary data.</text>
</comment>
<organism evidence="1 2">
    <name type="scientific">Sporanaerobium hydrogeniformans</name>
    <dbReference type="NCBI Taxonomy" id="3072179"/>
    <lineage>
        <taxon>Bacteria</taxon>
        <taxon>Bacillati</taxon>
        <taxon>Bacillota</taxon>
        <taxon>Clostridia</taxon>
        <taxon>Lachnospirales</taxon>
        <taxon>Lachnospiraceae</taxon>
        <taxon>Sporanaerobium</taxon>
    </lineage>
</organism>
<reference evidence="1" key="1">
    <citation type="submission" date="2017-10" db="EMBL/GenBank/DDBJ databases">
        <title>Genome sequence of cellulolytic Lachnospiraceae bacterium XHS1971 isolated from hotspring sediment.</title>
        <authorList>
            <person name="Vasudevan G."/>
            <person name="Joshi A.J."/>
            <person name="Hivarkar S."/>
            <person name="Lanjekar V.B."/>
            <person name="Dhakephalkar P.K."/>
            <person name="Dagar S."/>
        </authorList>
    </citation>
    <scope>NUCLEOTIDE SEQUENCE</scope>
    <source>
        <strain evidence="1">XHS1971</strain>
    </source>
</reference>
<gene>
    <name evidence="1" type="ORF">CS063_02090</name>
</gene>
<keyword evidence="2" id="KW-1185">Reference proteome</keyword>
<accession>A0AC61DH39</accession>